<evidence type="ECO:0000256" key="1">
    <source>
        <dbReference type="SAM" id="MobiDB-lite"/>
    </source>
</evidence>
<proteinExistence type="predicted"/>
<organism evidence="2 3">
    <name type="scientific">Cirrhinus molitorella</name>
    <name type="common">mud carp</name>
    <dbReference type="NCBI Taxonomy" id="172907"/>
    <lineage>
        <taxon>Eukaryota</taxon>
        <taxon>Metazoa</taxon>
        <taxon>Chordata</taxon>
        <taxon>Craniata</taxon>
        <taxon>Vertebrata</taxon>
        <taxon>Euteleostomi</taxon>
        <taxon>Actinopterygii</taxon>
        <taxon>Neopterygii</taxon>
        <taxon>Teleostei</taxon>
        <taxon>Ostariophysi</taxon>
        <taxon>Cypriniformes</taxon>
        <taxon>Cyprinidae</taxon>
        <taxon>Labeoninae</taxon>
        <taxon>Labeonini</taxon>
        <taxon>Cirrhinus</taxon>
    </lineage>
</organism>
<reference evidence="2 3" key="1">
    <citation type="submission" date="2023-09" db="EMBL/GenBank/DDBJ databases">
        <authorList>
            <person name="Wang M."/>
        </authorList>
    </citation>
    <scope>NUCLEOTIDE SEQUENCE [LARGE SCALE GENOMIC DNA]</scope>
    <source>
        <strain evidence="2">GT-2023</strain>
        <tissue evidence="2">Liver</tissue>
    </source>
</reference>
<evidence type="ECO:0000313" key="2">
    <source>
        <dbReference type="EMBL" id="KAL1258733.1"/>
    </source>
</evidence>
<feature type="compositionally biased region" description="Polar residues" evidence="1">
    <location>
        <begin position="71"/>
        <end position="81"/>
    </location>
</feature>
<name>A0ABR3M0U1_9TELE</name>
<sequence>MSALRRALPVQTTSFAFYESKIDASGVVAALNLPGTAPLQRVQPMTRRAGVTAGTAPNAPPARHQRRPHQHTLSSPPSSAR</sequence>
<accession>A0ABR3M0U1</accession>
<dbReference type="Proteomes" id="UP001558613">
    <property type="component" value="Unassembled WGS sequence"/>
</dbReference>
<comment type="caution">
    <text evidence="2">The sequence shown here is derived from an EMBL/GenBank/DDBJ whole genome shotgun (WGS) entry which is preliminary data.</text>
</comment>
<evidence type="ECO:0000313" key="3">
    <source>
        <dbReference type="Proteomes" id="UP001558613"/>
    </source>
</evidence>
<dbReference type="EMBL" id="JAYMGO010000016">
    <property type="protein sequence ID" value="KAL1258733.1"/>
    <property type="molecule type" value="Genomic_DNA"/>
</dbReference>
<feature type="region of interest" description="Disordered" evidence="1">
    <location>
        <begin position="45"/>
        <end position="81"/>
    </location>
</feature>
<gene>
    <name evidence="2" type="ORF">QQF64_009310</name>
</gene>
<protein>
    <submittedName>
        <fullName evidence="2">Uncharacterized protein</fullName>
    </submittedName>
</protein>
<keyword evidence="3" id="KW-1185">Reference proteome</keyword>